<evidence type="ECO:0000313" key="6">
    <source>
        <dbReference type="Proteomes" id="UP000019481"/>
    </source>
</evidence>
<proteinExistence type="inferred from homology"/>
<dbReference type="InterPro" id="IPR010819">
    <property type="entry name" value="AGE/CE"/>
</dbReference>
<comment type="function">
    <text evidence="4">Catalyzes the reversible epimerization of cellobiose to 4-O-beta-D-glucopyranosyl-D-mannose (Glc-Man).</text>
</comment>
<comment type="caution">
    <text evidence="5">The sequence shown here is derived from an EMBL/GenBank/DDBJ whole genome shotgun (WGS) entry which is preliminary data.</text>
</comment>
<evidence type="ECO:0000256" key="1">
    <source>
        <dbReference type="ARBA" id="ARBA00001470"/>
    </source>
</evidence>
<comment type="catalytic activity">
    <reaction evidence="1 4">
        <text>D-cellobiose = beta-D-glucosyl-(1-&gt;4)-D-mannopyranose</text>
        <dbReference type="Rhea" id="RHEA:23384"/>
        <dbReference type="ChEBI" id="CHEBI:17057"/>
        <dbReference type="ChEBI" id="CHEBI:47931"/>
        <dbReference type="EC" id="5.1.3.11"/>
    </reaction>
</comment>
<evidence type="ECO:0000256" key="3">
    <source>
        <dbReference type="ARBA" id="ARBA00023235"/>
    </source>
</evidence>
<protein>
    <recommendedName>
        <fullName evidence="4">Cellobiose 2-epimerase</fullName>
        <shortName evidence="4">CE</shortName>
        <ecNumber evidence="4">5.1.3.11</ecNumber>
    </recommendedName>
</protein>
<dbReference type="InterPro" id="IPR008928">
    <property type="entry name" value="6-hairpin_glycosidase_sf"/>
</dbReference>
<evidence type="ECO:0000256" key="4">
    <source>
        <dbReference type="HAMAP-Rule" id="MF_00929"/>
    </source>
</evidence>
<dbReference type="InterPro" id="IPR028584">
    <property type="entry name" value="Cellobiose_2_epim"/>
</dbReference>
<keyword evidence="6" id="KW-1185">Reference proteome</keyword>
<keyword evidence="3 4" id="KW-0413">Isomerase</keyword>
<organism evidence="5 6">
    <name type="scientific">Thermoanaerobacterium aotearoense SCUT27</name>
    <dbReference type="NCBI Taxonomy" id="1421016"/>
    <lineage>
        <taxon>Bacteria</taxon>
        <taxon>Bacillati</taxon>
        <taxon>Bacillota</taxon>
        <taxon>Clostridia</taxon>
        <taxon>Thermoanaerobacterales</taxon>
        <taxon>Thermoanaerobacteraceae</taxon>
        <taxon>Thermoanaerobacterium</taxon>
    </lineage>
</organism>
<comment type="similarity">
    <text evidence="4">Belongs to the cellobiose 2-epimerase family.</text>
</comment>
<evidence type="ECO:0000313" key="5">
    <source>
        <dbReference type="EMBL" id="ETO37102.1"/>
    </source>
</evidence>
<dbReference type="GO" id="GO:0005975">
    <property type="term" value="P:carbohydrate metabolic process"/>
    <property type="evidence" value="ECO:0007669"/>
    <property type="project" value="InterPro"/>
</dbReference>
<name>W9E788_9THEO</name>
<dbReference type="PATRIC" id="fig|1421016.3.peg.2832"/>
<dbReference type="Proteomes" id="UP000019481">
    <property type="component" value="Unassembled WGS sequence"/>
</dbReference>
<dbReference type="GO" id="GO:0047736">
    <property type="term" value="F:cellobiose epimerase activity"/>
    <property type="evidence" value="ECO:0007669"/>
    <property type="project" value="UniProtKB-UniRule"/>
</dbReference>
<dbReference type="InterPro" id="IPR012341">
    <property type="entry name" value="6hp_glycosidase-like_sf"/>
</dbReference>
<dbReference type="AlphaFoldDB" id="W9E788"/>
<dbReference type="Gene3D" id="1.50.10.10">
    <property type="match status" value="1"/>
</dbReference>
<accession>W9E788</accession>
<dbReference type="PANTHER" id="PTHR15108">
    <property type="entry name" value="N-ACYLGLUCOSAMINE-2-EPIMERASE"/>
    <property type="match status" value="1"/>
</dbReference>
<reference evidence="5 6" key="1">
    <citation type="journal article" date="2014" name="Genome Announc.">
        <title>Draft Genome Sequence of an Anaerobic, Thermophilic Bacterium, Thermoanaerobacterium aotearoense SCUT27, Isolated from a Hot Spring in China.</title>
        <authorList>
            <person name="Ai H."/>
            <person name="Zhang J."/>
            <person name="Yang M."/>
            <person name="Yu P."/>
            <person name="Li S."/>
            <person name="Zhu M."/>
            <person name="Dong H."/>
            <person name="Wang S."/>
            <person name="Wang J."/>
        </authorList>
    </citation>
    <scope>NUCLEOTIDE SEQUENCE [LARGE SCALE GENOMIC DNA]</scope>
    <source>
        <strain evidence="5 6">SCUT27</strain>
    </source>
</reference>
<dbReference type="HAMAP" id="MF_00929">
    <property type="entry name" value="Cellobiose_2_epim"/>
    <property type="match status" value="1"/>
</dbReference>
<gene>
    <name evidence="5" type="ORF">V518_2760</name>
</gene>
<comment type="similarity">
    <text evidence="2">Belongs to the N-acylglucosamine 2-epimerase family.</text>
</comment>
<sequence length="412" mass="48651">MVNEGLKFSLTLILGEGTCQMEKIVHEMNKELKDRIFPFWSKLKDEENGGFYGYVDYDLNIDNKALKGSILNSRILWFFSAFYCLDKEKKALELAHHAYKFLRDNILDKENKGLYWMVDYKGEPVDTRKHTYSQAFGIYGLAQYYKATGNEEALNIAIDLFNTIERNCRDENGYLEEFDRNWNLKENYELSEHGVISSRTMNTHLHILEAYTLLYDVWKNSNLKKSIIYLLNLFKDKIYSEDGKYLKVFFDDNWNTTIDIKSYGHDIEASWLLDKAVDVLCDEEIKNTTKKYTMEIAENILNNVYSPDGMVNETVEGRTDLSRVWWVQAESVVGFFNAYQKTNDVRFIEASKNIWEYIKRYAIDKRDGGEWYWKVDENGKPFEMPIVEPWKCPYHNGRMCIEIIERVKNSEV</sequence>
<dbReference type="Pfam" id="PF07221">
    <property type="entry name" value="GlcNAc_2-epim"/>
    <property type="match status" value="1"/>
</dbReference>
<dbReference type="EC" id="5.1.3.11" evidence="4"/>
<dbReference type="EMBL" id="AYSN01000087">
    <property type="protein sequence ID" value="ETO37102.1"/>
    <property type="molecule type" value="Genomic_DNA"/>
</dbReference>
<dbReference type="SUPFAM" id="SSF48208">
    <property type="entry name" value="Six-hairpin glycosidases"/>
    <property type="match status" value="1"/>
</dbReference>
<evidence type="ECO:0000256" key="2">
    <source>
        <dbReference type="ARBA" id="ARBA00008558"/>
    </source>
</evidence>